<evidence type="ECO:0000256" key="2">
    <source>
        <dbReference type="ARBA" id="ARBA00023125"/>
    </source>
</evidence>
<dbReference type="InterPro" id="IPR036388">
    <property type="entry name" value="WH-like_DNA-bd_sf"/>
</dbReference>
<dbReference type="InterPro" id="IPR036390">
    <property type="entry name" value="WH_DNA-bd_sf"/>
</dbReference>
<organism evidence="5">
    <name type="scientific">Methyloraptor flagellatus</name>
    <dbReference type="NCBI Taxonomy" id="3162530"/>
    <lineage>
        <taxon>Bacteria</taxon>
        <taxon>Pseudomonadati</taxon>
        <taxon>Pseudomonadota</taxon>
        <taxon>Alphaproteobacteria</taxon>
        <taxon>Hyphomicrobiales</taxon>
        <taxon>Ancalomicrobiaceae</taxon>
        <taxon>Methyloraptor</taxon>
    </lineage>
</organism>
<dbReference type="PANTHER" id="PTHR33154:SF12">
    <property type="entry name" value="TRANSCRIPTIONAL REGULATORY PROTEIN"/>
    <property type="match status" value="1"/>
</dbReference>
<dbReference type="GO" id="GO:0003700">
    <property type="term" value="F:DNA-binding transcription factor activity"/>
    <property type="evidence" value="ECO:0007669"/>
    <property type="project" value="InterPro"/>
</dbReference>
<dbReference type="PROSITE" id="PS50987">
    <property type="entry name" value="HTH_ARSR_2"/>
    <property type="match status" value="1"/>
</dbReference>
<dbReference type="InterPro" id="IPR051081">
    <property type="entry name" value="HTH_MetalResp_TranReg"/>
</dbReference>
<proteinExistence type="predicted"/>
<dbReference type="PRINTS" id="PR00778">
    <property type="entry name" value="HTHARSR"/>
</dbReference>
<dbReference type="SMART" id="SM00418">
    <property type="entry name" value="HTH_ARSR"/>
    <property type="match status" value="1"/>
</dbReference>
<evidence type="ECO:0000256" key="3">
    <source>
        <dbReference type="ARBA" id="ARBA00023163"/>
    </source>
</evidence>
<sequence>MSGYLHPSRDDITLTAVLAAFGDPVRMEIVRTLAAAEAGLNCSATVPLTAVPRSTLSHHFRVLREAGVILMVKKGVENINTLRRADLEARFPGLLDQVLRNACAEAARACAADAIAS</sequence>
<dbReference type="InterPro" id="IPR011991">
    <property type="entry name" value="ArsR-like_HTH"/>
</dbReference>
<protein>
    <submittedName>
        <fullName evidence="5">Helix-turn-helix domain-containing protein</fullName>
    </submittedName>
</protein>
<dbReference type="AlphaFoldDB" id="A0AAU7X592"/>
<dbReference type="Pfam" id="PF12840">
    <property type="entry name" value="HTH_20"/>
    <property type="match status" value="1"/>
</dbReference>
<dbReference type="EMBL" id="CP158568">
    <property type="protein sequence ID" value="XBY42995.1"/>
    <property type="molecule type" value="Genomic_DNA"/>
</dbReference>
<evidence type="ECO:0000259" key="4">
    <source>
        <dbReference type="PROSITE" id="PS50987"/>
    </source>
</evidence>
<name>A0AAU7X592_9HYPH</name>
<dbReference type="GO" id="GO:0003677">
    <property type="term" value="F:DNA binding"/>
    <property type="evidence" value="ECO:0007669"/>
    <property type="project" value="UniProtKB-KW"/>
</dbReference>
<keyword evidence="3" id="KW-0804">Transcription</keyword>
<keyword evidence="1" id="KW-0805">Transcription regulation</keyword>
<feature type="domain" description="HTH arsR-type" evidence="4">
    <location>
        <begin position="6"/>
        <end position="102"/>
    </location>
</feature>
<dbReference type="PANTHER" id="PTHR33154">
    <property type="entry name" value="TRANSCRIPTIONAL REGULATOR, ARSR FAMILY"/>
    <property type="match status" value="1"/>
</dbReference>
<gene>
    <name evidence="5" type="ORF">ABS361_12860</name>
</gene>
<dbReference type="CDD" id="cd00090">
    <property type="entry name" value="HTH_ARSR"/>
    <property type="match status" value="1"/>
</dbReference>
<accession>A0AAU7X592</accession>
<evidence type="ECO:0000313" key="5">
    <source>
        <dbReference type="EMBL" id="XBY42995.1"/>
    </source>
</evidence>
<dbReference type="RefSeq" id="WP_407048097.1">
    <property type="nucleotide sequence ID" value="NZ_CP158568.1"/>
</dbReference>
<keyword evidence="2" id="KW-0238">DNA-binding</keyword>
<dbReference type="InterPro" id="IPR001845">
    <property type="entry name" value="HTH_ArsR_DNA-bd_dom"/>
</dbReference>
<dbReference type="SUPFAM" id="SSF46785">
    <property type="entry name" value="Winged helix' DNA-binding domain"/>
    <property type="match status" value="1"/>
</dbReference>
<dbReference type="Gene3D" id="1.10.10.10">
    <property type="entry name" value="Winged helix-like DNA-binding domain superfamily/Winged helix DNA-binding domain"/>
    <property type="match status" value="1"/>
</dbReference>
<dbReference type="KEGG" id="mflg:ABS361_12860"/>
<reference evidence="5" key="1">
    <citation type="submission" date="2024-06" db="EMBL/GenBank/DDBJ databases">
        <title>Methylostella associata gen. nov., sp. nov., a novel Ancalomicrobiaceae-affiliated facultatively methylotrophic bacteria that feed on methanotrophs of the genus Methylococcus.</title>
        <authorList>
            <person name="Saltykova V."/>
            <person name="Danilova O.V."/>
            <person name="Oshkin I.Y."/>
            <person name="Belova S.E."/>
            <person name="Pimenov N.V."/>
            <person name="Dedysh S.N."/>
        </authorList>
    </citation>
    <scope>NUCLEOTIDE SEQUENCE</scope>
    <source>
        <strain evidence="5">S20</strain>
    </source>
</reference>
<evidence type="ECO:0000256" key="1">
    <source>
        <dbReference type="ARBA" id="ARBA00023015"/>
    </source>
</evidence>